<name>A0A832YSV4_9EURY</name>
<dbReference type="InterPro" id="IPR019296">
    <property type="entry name" value="Unchr_N-regulatory-PII-rel"/>
</dbReference>
<sequence>MKVLLYIFVETENVGKAINALSEGGISGFFLMEYRGLSPQDWKGFLIDENPEKAVKIINDISRNAVMIGTVVSEKKLTLIKKYIRERLGYDRYTILEVPINSVEVNIVD</sequence>
<reference evidence="1" key="1">
    <citation type="journal article" date="2020" name="ISME J.">
        <title>Gammaproteobacteria mediating utilization of methyl-, sulfur- and petroleum organic compounds in deep ocean hydrothermal plumes.</title>
        <authorList>
            <person name="Zhou Z."/>
            <person name="Liu Y."/>
            <person name="Pan J."/>
            <person name="Cron B.R."/>
            <person name="Toner B.M."/>
            <person name="Anantharaman K."/>
            <person name="Breier J.A."/>
            <person name="Dick G.J."/>
            <person name="Li M."/>
        </authorList>
    </citation>
    <scope>NUCLEOTIDE SEQUENCE</scope>
    <source>
        <strain evidence="1">SZUA-1385</strain>
    </source>
</reference>
<dbReference type="AlphaFoldDB" id="A0A832YSV4"/>
<dbReference type="SUPFAM" id="SSF54913">
    <property type="entry name" value="GlnB-like"/>
    <property type="match status" value="1"/>
</dbReference>
<protein>
    <recommendedName>
        <fullName evidence="3">Nitrogen regulatory protein P-II</fullName>
    </recommendedName>
</protein>
<evidence type="ECO:0000313" key="1">
    <source>
        <dbReference type="EMBL" id="HIP17460.1"/>
    </source>
</evidence>
<gene>
    <name evidence="1" type="ORF">EYG76_04085</name>
</gene>
<dbReference type="Proteomes" id="UP000605144">
    <property type="component" value="Unassembled WGS sequence"/>
</dbReference>
<organism evidence="1 2">
    <name type="scientific">Methanothermococcus okinawensis</name>
    <dbReference type="NCBI Taxonomy" id="155863"/>
    <lineage>
        <taxon>Archaea</taxon>
        <taxon>Methanobacteriati</taxon>
        <taxon>Methanobacteriota</taxon>
        <taxon>Methanomada group</taxon>
        <taxon>Methanococci</taxon>
        <taxon>Methanococcales</taxon>
        <taxon>Methanococcaceae</taxon>
        <taxon>Methanothermococcus</taxon>
    </lineage>
</organism>
<evidence type="ECO:0008006" key="3">
    <source>
        <dbReference type="Google" id="ProtNLM"/>
    </source>
</evidence>
<accession>A0A832YSV4</accession>
<dbReference type="EMBL" id="DQSV01000080">
    <property type="protein sequence ID" value="HIP17460.1"/>
    <property type="molecule type" value="Genomic_DNA"/>
</dbReference>
<dbReference type="Pfam" id="PF10126">
    <property type="entry name" value="Nit_Regul_Hom"/>
    <property type="match status" value="1"/>
</dbReference>
<dbReference type="InterPro" id="IPR011322">
    <property type="entry name" value="N-reg_PII-like_a/b"/>
</dbReference>
<evidence type="ECO:0000313" key="2">
    <source>
        <dbReference type="Proteomes" id="UP000605144"/>
    </source>
</evidence>
<proteinExistence type="predicted"/>
<comment type="caution">
    <text evidence="1">The sequence shown here is derived from an EMBL/GenBank/DDBJ whole genome shotgun (WGS) entry which is preliminary data.</text>
</comment>